<sequence length="89" mass="9499">MSFLKTKLMLLVACSSIMVPSVISAATETVDAPDYTYMNGSVHTLIHGIYIPGRYLIDEDTVAVYIPGGIGIIAVDKNTVLPEGSIVLN</sequence>
<dbReference type="RefSeq" id="WP_310225754.1">
    <property type="nucleotide sequence ID" value="NZ_JAVDSB010000002.1"/>
</dbReference>
<protein>
    <submittedName>
        <fullName evidence="2">Uncharacterized protein</fullName>
    </submittedName>
</protein>
<gene>
    <name evidence="2" type="ORF">J2736_001893</name>
</gene>
<evidence type="ECO:0000256" key="1">
    <source>
        <dbReference type="SAM" id="SignalP"/>
    </source>
</evidence>
<dbReference type="Proteomes" id="UP001267290">
    <property type="component" value="Unassembled WGS sequence"/>
</dbReference>
<reference evidence="2 3" key="1">
    <citation type="submission" date="2023-07" db="EMBL/GenBank/DDBJ databases">
        <title>Sorghum-associated microbial communities from plants grown in Nebraska, USA.</title>
        <authorList>
            <person name="Schachtman D."/>
        </authorList>
    </citation>
    <scope>NUCLEOTIDE SEQUENCE [LARGE SCALE GENOMIC DNA]</scope>
    <source>
        <strain evidence="2 3">CC258</strain>
    </source>
</reference>
<accession>A0ABU1NT95</accession>
<feature type="chain" id="PRO_5046392390" evidence="1">
    <location>
        <begin position="26"/>
        <end position="89"/>
    </location>
</feature>
<organism evidence="2 3">
    <name type="scientific">Paenibacillus qinlingensis</name>
    <dbReference type="NCBI Taxonomy" id="1837343"/>
    <lineage>
        <taxon>Bacteria</taxon>
        <taxon>Bacillati</taxon>
        <taxon>Bacillota</taxon>
        <taxon>Bacilli</taxon>
        <taxon>Bacillales</taxon>
        <taxon>Paenibacillaceae</taxon>
        <taxon>Paenibacillus</taxon>
    </lineage>
</organism>
<dbReference type="EMBL" id="JAVDSB010000002">
    <property type="protein sequence ID" value="MDR6550706.1"/>
    <property type="molecule type" value="Genomic_DNA"/>
</dbReference>
<proteinExistence type="predicted"/>
<evidence type="ECO:0000313" key="3">
    <source>
        <dbReference type="Proteomes" id="UP001267290"/>
    </source>
</evidence>
<feature type="signal peptide" evidence="1">
    <location>
        <begin position="1"/>
        <end position="25"/>
    </location>
</feature>
<keyword evidence="3" id="KW-1185">Reference proteome</keyword>
<evidence type="ECO:0000313" key="2">
    <source>
        <dbReference type="EMBL" id="MDR6550706.1"/>
    </source>
</evidence>
<keyword evidence="1" id="KW-0732">Signal</keyword>
<comment type="caution">
    <text evidence="2">The sequence shown here is derived from an EMBL/GenBank/DDBJ whole genome shotgun (WGS) entry which is preliminary data.</text>
</comment>
<name>A0ABU1NT95_9BACL</name>